<evidence type="ECO:0000313" key="3">
    <source>
        <dbReference type="Proteomes" id="UP000826195"/>
    </source>
</evidence>
<dbReference type="Proteomes" id="UP000826195">
    <property type="component" value="Unassembled WGS sequence"/>
</dbReference>
<evidence type="ECO:0000313" key="2">
    <source>
        <dbReference type="EMBL" id="KAH0535015.1"/>
    </source>
</evidence>
<proteinExistence type="predicted"/>
<accession>A0AAV7HT34</accession>
<name>A0AAV7HT34_COTGL</name>
<sequence>MPKRVKSFEEYSRSYRYKIIKFSKEKEDDELSMRSSSISLNSTNSNGELGDAEIQEAERRNTGLGDADMRDGEREGKKIREVR</sequence>
<comment type="caution">
    <text evidence="2">The sequence shown here is derived from an EMBL/GenBank/DDBJ whole genome shotgun (WGS) entry which is preliminary data.</text>
</comment>
<gene>
    <name evidence="2" type="ORF">KQX54_011940</name>
</gene>
<protein>
    <submittedName>
        <fullName evidence="2">Uncharacterized protein</fullName>
    </submittedName>
</protein>
<keyword evidence="3" id="KW-1185">Reference proteome</keyword>
<dbReference type="EMBL" id="JAHXZJ010002982">
    <property type="protein sequence ID" value="KAH0535015.1"/>
    <property type="molecule type" value="Genomic_DNA"/>
</dbReference>
<evidence type="ECO:0000256" key="1">
    <source>
        <dbReference type="SAM" id="MobiDB-lite"/>
    </source>
</evidence>
<feature type="region of interest" description="Disordered" evidence="1">
    <location>
        <begin position="26"/>
        <end position="83"/>
    </location>
</feature>
<feature type="compositionally biased region" description="Basic and acidic residues" evidence="1">
    <location>
        <begin position="56"/>
        <end position="83"/>
    </location>
</feature>
<organism evidence="2 3">
    <name type="scientific">Cotesia glomerata</name>
    <name type="common">Lepidopteran parasitic wasp</name>
    <name type="synonym">Apanteles glomeratus</name>
    <dbReference type="NCBI Taxonomy" id="32391"/>
    <lineage>
        <taxon>Eukaryota</taxon>
        <taxon>Metazoa</taxon>
        <taxon>Ecdysozoa</taxon>
        <taxon>Arthropoda</taxon>
        <taxon>Hexapoda</taxon>
        <taxon>Insecta</taxon>
        <taxon>Pterygota</taxon>
        <taxon>Neoptera</taxon>
        <taxon>Endopterygota</taxon>
        <taxon>Hymenoptera</taxon>
        <taxon>Apocrita</taxon>
        <taxon>Ichneumonoidea</taxon>
        <taxon>Braconidae</taxon>
        <taxon>Microgastrinae</taxon>
        <taxon>Cotesia</taxon>
    </lineage>
</organism>
<feature type="compositionally biased region" description="Low complexity" evidence="1">
    <location>
        <begin position="33"/>
        <end position="46"/>
    </location>
</feature>
<reference evidence="2 3" key="1">
    <citation type="journal article" date="2021" name="J. Hered.">
        <title>A chromosome-level genome assembly of the parasitoid wasp, Cotesia glomerata (Hymenoptera: Braconidae).</title>
        <authorList>
            <person name="Pinto B.J."/>
            <person name="Weis J.J."/>
            <person name="Gamble T."/>
            <person name="Ode P.J."/>
            <person name="Paul R."/>
            <person name="Zaspel J.M."/>
        </authorList>
    </citation>
    <scope>NUCLEOTIDE SEQUENCE [LARGE SCALE GENOMIC DNA]</scope>
    <source>
        <strain evidence="2">CgM1</strain>
    </source>
</reference>
<dbReference type="AlphaFoldDB" id="A0AAV7HT34"/>